<dbReference type="InterPro" id="IPR029058">
    <property type="entry name" value="AB_hydrolase_fold"/>
</dbReference>
<name>A0A7S0UT84_9CHLO</name>
<reference evidence="2" key="1">
    <citation type="submission" date="2021-01" db="EMBL/GenBank/DDBJ databases">
        <authorList>
            <person name="Corre E."/>
            <person name="Pelletier E."/>
            <person name="Niang G."/>
            <person name="Scheremetjew M."/>
            <person name="Finn R."/>
            <person name="Kale V."/>
            <person name="Holt S."/>
            <person name="Cochrane G."/>
            <person name="Meng A."/>
            <person name="Brown T."/>
            <person name="Cohen L."/>
        </authorList>
    </citation>
    <scope>NUCLEOTIDE SEQUENCE</scope>
    <source>
        <strain evidence="2">SAG 63-3</strain>
    </source>
</reference>
<accession>A0A7S0UT84</accession>
<dbReference type="SUPFAM" id="SSF53474">
    <property type="entry name" value="alpha/beta-Hydrolases"/>
    <property type="match status" value="1"/>
</dbReference>
<feature type="domain" description="Dienelactone hydrolase" evidence="1">
    <location>
        <begin position="46"/>
        <end position="245"/>
    </location>
</feature>
<dbReference type="InterPro" id="IPR002925">
    <property type="entry name" value="Dienelactn_hydro"/>
</dbReference>
<dbReference type="PANTHER" id="PTHR17630:SF44">
    <property type="entry name" value="PROTEIN AIM2"/>
    <property type="match status" value="1"/>
</dbReference>
<dbReference type="AlphaFoldDB" id="A0A7S0UT84"/>
<dbReference type="GO" id="GO:0016787">
    <property type="term" value="F:hydrolase activity"/>
    <property type="evidence" value="ECO:0007669"/>
    <property type="project" value="InterPro"/>
</dbReference>
<evidence type="ECO:0000259" key="1">
    <source>
        <dbReference type="Pfam" id="PF01738"/>
    </source>
</evidence>
<dbReference type="Gene3D" id="3.40.50.1820">
    <property type="entry name" value="alpha/beta hydrolase"/>
    <property type="match status" value="1"/>
</dbReference>
<dbReference type="PANTHER" id="PTHR17630">
    <property type="entry name" value="DIENELACTONE HYDROLASE"/>
    <property type="match status" value="1"/>
</dbReference>
<organism evidence="2">
    <name type="scientific">Polytomella parva</name>
    <dbReference type="NCBI Taxonomy" id="51329"/>
    <lineage>
        <taxon>Eukaryota</taxon>
        <taxon>Viridiplantae</taxon>
        <taxon>Chlorophyta</taxon>
        <taxon>core chlorophytes</taxon>
        <taxon>Chlorophyceae</taxon>
        <taxon>CS clade</taxon>
        <taxon>Chlamydomonadales</taxon>
        <taxon>Chlamydomonadaceae</taxon>
        <taxon>Polytomella</taxon>
    </lineage>
</organism>
<protein>
    <recommendedName>
        <fullName evidence="1">Dienelactone hydrolase domain-containing protein</fullName>
    </recommendedName>
</protein>
<dbReference type="EMBL" id="HBFM01012306">
    <property type="protein sequence ID" value="CAD8771310.1"/>
    <property type="molecule type" value="Transcribed_RNA"/>
</dbReference>
<proteinExistence type="predicted"/>
<dbReference type="Pfam" id="PF01738">
    <property type="entry name" value="DLH"/>
    <property type="match status" value="1"/>
</dbReference>
<gene>
    <name evidence="2" type="ORF">PPAR00522_LOCUS7713</name>
</gene>
<sequence length="246" mass="25904">MSEACCEAGAPVEYPYVNHGLCYTITDGTTSSSPNPLSIYVTGRSSKGIVLVPDIWGLSYSQVFYVADNFATLGFSVAVVDIYRMNTWPYGTPPGPGIADFIGKMDPAQIQNDIQTAVALLKSDYGATSVGVLGFCFGAHAAFVAGQNTDNISAVAGAHPYFLENGTGMGAALKVPCAIISTPDDDAKAVTDEVLAGPFAAQSVFEVYEDQCHGFMAARGNFNDADVLSSVLKACRAFADFFNNVL</sequence>
<evidence type="ECO:0000313" key="2">
    <source>
        <dbReference type="EMBL" id="CAD8771310.1"/>
    </source>
</evidence>